<accession>A0A328CVA1</accession>
<evidence type="ECO:0000259" key="1">
    <source>
        <dbReference type="Pfam" id="PF12937"/>
    </source>
</evidence>
<dbReference type="AlphaFoldDB" id="A0A328CVA1"/>
<proteinExistence type="predicted"/>
<dbReference type="Pfam" id="PF12937">
    <property type="entry name" value="F-box-like"/>
    <property type="match status" value="1"/>
</dbReference>
<feature type="domain" description="F-box" evidence="1">
    <location>
        <begin position="8"/>
        <end position="46"/>
    </location>
</feature>
<dbReference type="Proteomes" id="UP000249390">
    <property type="component" value="Unassembled WGS sequence"/>
</dbReference>
<gene>
    <name evidence="2" type="ORF">DM860_004067</name>
</gene>
<dbReference type="InterPro" id="IPR036047">
    <property type="entry name" value="F-box-like_dom_sf"/>
</dbReference>
<dbReference type="InterPro" id="IPR001810">
    <property type="entry name" value="F-box_dom"/>
</dbReference>
<dbReference type="Gene3D" id="3.80.10.10">
    <property type="entry name" value="Ribonuclease Inhibitor"/>
    <property type="match status" value="1"/>
</dbReference>
<evidence type="ECO:0000313" key="2">
    <source>
        <dbReference type="EMBL" id="RAL37145.1"/>
    </source>
</evidence>
<name>A0A328CVA1_9ASTE</name>
<dbReference type="SUPFAM" id="SSF52047">
    <property type="entry name" value="RNI-like"/>
    <property type="match status" value="1"/>
</dbReference>
<dbReference type="InterPro" id="IPR044809">
    <property type="entry name" value="AUF1-like"/>
</dbReference>
<protein>
    <recommendedName>
        <fullName evidence="1">F-box domain-containing protein</fullName>
    </recommendedName>
</protein>
<dbReference type="EMBL" id="NQVE01000217">
    <property type="protein sequence ID" value="RAL37145.1"/>
    <property type="molecule type" value="Genomic_DNA"/>
</dbReference>
<organism evidence="2 3">
    <name type="scientific">Cuscuta australis</name>
    <dbReference type="NCBI Taxonomy" id="267555"/>
    <lineage>
        <taxon>Eukaryota</taxon>
        <taxon>Viridiplantae</taxon>
        <taxon>Streptophyta</taxon>
        <taxon>Embryophyta</taxon>
        <taxon>Tracheophyta</taxon>
        <taxon>Spermatophyta</taxon>
        <taxon>Magnoliopsida</taxon>
        <taxon>eudicotyledons</taxon>
        <taxon>Gunneridae</taxon>
        <taxon>Pentapetalae</taxon>
        <taxon>asterids</taxon>
        <taxon>lamiids</taxon>
        <taxon>Solanales</taxon>
        <taxon>Convolvulaceae</taxon>
        <taxon>Cuscuteae</taxon>
        <taxon>Cuscuta</taxon>
        <taxon>Cuscuta subgen. Grammica</taxon>
        <taxon>Cuscuta sect. Cleistogrammica</taxon>
    </lineage>
</organism>
<reference evidence="2 3" key="1">
    <citation type="submission" date="2018-06" db="EMBL/GenBank/DDBJ databases">
        <title>The Genome of Cuscuta australis (Dodder) Provides Insight into the Evolution of Plant Parasitism.</title>
        <authorList>
            <person name="Liu H."/>
        </authorList>
    </citation>
    <scope>NUCLEOTIDE SEQUENCE [LARGE SCALE GENOMIC DNA]</scope>
    <source>
        <strain evidence="3">cv. Yunnan</strain>
        <tissue evidence="2">Vines</tissue>
    </source>
</reference>
<dbReference type="InterPro" id="IPR032675">
    <property type="entry name" value="LRR_dom_sf"/>
</dbReference>
<dbReference type="PANTHER" id="PTHR31215">
    <property type="entry name" value="OS05G0510400 PROTEIN-RELATED"/>
    <property type="match status" value="1"/>
</dbReference>
<keyword evidence="3" id="KW-1185">Reference proteome</keyword>
<evidence type="ECO:0000313" key="3">
    <source>
        <dbReference type="Proteomes" id="UP000249390"/>
    </source>
</evidence>
<dbReference type="SUPFAM" id="SSF81383">
    <property type="entry name" value="F-box domain"/>
    <property type="match status" value="1"/>
</dbReference>
<comment type="caution">
    <text evidence="2">The sequence shown here is derived from an EMBL/GenBank/DDBJ whole genome shotgun (WGS) entry which is preliminary data.</text>
</comment>
<sequence>MPMLVKAMDDLPRPLLLEILSRLGDQADLARCRVASKTLNAISRDLESLSFICTYDRYAKSLSPPACSSITPFKQIFLKLVSDLRIVKSLSIGIDISPRSTASFEDVGDKDDLYLTDVNFVEKWLPRLSECLKSVSISDFWLQSSRRRSSVLVLISSLCYNLVNLEIKKTWLSVSGLKPMPNLTSLTLDLVRLDDEDLDKICECFPGLQVLNLRVVGQLKDPQVRFLNLRSCNWTLVCAPNSVAVVAPKLQKLKIDCTRQNLLVLNAPTLEEMHLCILESSRYMVGELLKLKSIYLESMELHNLIQRAFPYVNSVRSLTLWATHSVERTGTCVCLGSLSRNFPNLETLTLSPRVWSELEGHLCPGCLEVRTDNNLAELQCIIAYLVLNNVDSTLSFITAVAGSCPGLKEMALLIHRDVVSCVSRNVIAKCEAYCPRIRWRWGMWKEGTQDVWISDQLKSS</sequence>